<dbReference type="Pfam" id="PF16212">
    <property type="entry name" value="PhoLip_ATPase_C"/>
    <property type="match status" value="1"/>
</dbReference>
<dbReference type="EMBL" id="KV460263">
    <property type="protein sequence ID" value="OBT92720.1"/>
    <property type="molecule type" value="Genomic_DNA"/>
</dbReference>
<dbReference type="SUPFAM" id="SSF81660">
    <property type="entry name" value="Metal cation-transporting ATPase, ATP-binding domain N"/>
    <property type="match status" value="1"/>
</dbReference>
<evidence type="ECO:0000256" key="12">
    <source>
        <dbReference type="ARBA" id="ARBA00023055"/>
    </source>
</evidence>
<feature type="binding site" evidence="18">
    <location>
        <position position="666"/>
    </location>
    <ligand>
        <name>Mg(2+)</name>
        <dbReference type="ChEBI" id="CHEBI:18420"/>
    </ligand>
</feature>
<feature type="binding site" evidence="17">
    <location>
        <position position="1079"/>
    </location>
    <ligand>
        <name>ATP</name>
        <dbReference type="ChEBI" id="CHEBI:30616"/>
    </ligand>
</feature>
<dbReference type="InterPro" id="IPR023214">
    <property type="entry name" value="HAD_sf"/>
</dbReference>
<feature type="region of interest" description="Disordered" evidence="20">
    <location>
        <begin position="402"/>
        <end position="429"/>
    </location>
</feature>
<keyword evidence="12" id="KW-0445">Lipid transport</keyword>
<evidence type="ECO:0000259" key="21">
    <source>
        <dbReference type="Pfam" id="PF16209"/>
    </source>
</evidence>
<dbReference type="Gene3D" id="3.40.50.1000">
    <property type="entry name" value="HAD superfamily/HAD-like"/>
    <property type="match status" value="1"/>
</dbReference>
<feature type="binding site" evidence="17">
    <location>
        <position position="667"/>
    </location>
    <ligand>
        <name>ATP</name>
        <dbReference type="ChEBI" id="CHEBI:30616"/>
    </ligand>
</feature>
<feature type="binding site" evidence="17">
    <location>
        <position position="1055"/>
    </location>
    <ligand>
        <name>ATP</name>
        <dbReference type="ChEBI" id="CHEBI:30616"/>
    </ligand>
</feature>
<evidence type="ECO:0000256" key="2">
    <source>
        <dbReference type="ARBA" id="ARBA00004337"/>
    </source>
</evidence>
<organism evidence="23 24">
    <name type="scientific">Pseudogymnoascus verrucosus</name>
    <dbReference type="NCBI Taxonomy" id="342668"/>
    <lineage>
        <taxon>Eukaryota</taxon>
        <taxon>Fungi</taxon>
        <taxon>Dikarya</taxon>
        <taxon>Ascomycota</taxon>
        <taxon>Pezizomycotina</taxon>
        <taxon>Leotiomycetes</taxon>
        <taxon>Thelebolales</taxon>
        <taxon>Thelebolaceae</taxon>
        <taxon>Pseudogymnoascus</taxon>
    </lineage>
</organism>
<dbReference type="PANTHER" id="PTHR24092:SF5">
    <property type="entry name" value="PHOSPHOLIPID-TRANSPORTING ATPASE"/>
    <property type="match status" value="1"/>
</dbReference>
<keyword evidence="10 19" id="KW-1278">Translocase</keyword>
<dbReference type="NCBIfam" id="TIGR01652">
    <property type="entry name" value="ATPase-Plipid"/>
    <property type="match status" value="1"/>
</dbReference>
<dbReference type="GO" id="GO:0045332">
    <property type="term" value="P:phospholipid translocation"/>
    <property type="evidence" value="ECO:0007669"/>
    <property type="project" value="TreeGrafter"/>
</dbReference>
<feature type="transmembrane region" description="Helical" evidence="19">
    <location>
        <begin position="1268"/>
        <end position="1290"/>
    </location>
</feature>
<evidence type="ECO:0000256" key="6">
    <source>
        <dbReference type="ARBA" id="ARBA00022723"/>
    </source>
</evidence>
<dbReference type="Gene3D" id="3.40.1110.10">
    <property type="entry name" value="Calcium-transporting ATPase, cytoplasmic domain N"/>
    <property type="match status" value="1"/>
</dbReference>
<dbReference type="SFLD" id="SFLDS00003">
    <property type="entry name" value="Haloacid_Dehalogenase"/>
    <property type="match status" value="1"/>
</dbReference>
<dbReference type="InterPro" id="IPR001757">
    <property type="entry name" value="P_typ_ATPase"/>
</dbReference>
<evidence type="ECO:0000256" key="1">
    <source>
        <dbReference type="ARBA" id="ARBA00001946"/>
    </source>
</evidence>
<evidence type="ECO:0000256" key="5">
    <source>
        <dbReference type="ARBA" id="ARBA00022692"/>
    </source>
</evidence>
<feature type="binding site" evidence="17">
    <location>
        <position position="822"/>
    </location>
    <ligand>
        <name>ATP</name>
        <dbReference type="ChEBI" id="CHEBI:30616"/>
    </ligand>
</feature>
<dbReference type="InterPro" id="IPR008250">
    <property type="entry name" value="ATPase_P-typ_transduc_dom_A_sf"/>
</dbReference>
<dbReference type="FunFam" id="3.40.1110.10:FF:000067">
    <property type="entry name" value="Phospholipid-transporting ATPase"/>
    <property type="match status" value="1"/>
</dbReference>
<keyword evidence="11 19" id="KW-1133">Transmembrane helix</keyword>
<accession>A0A1B8GA62</accession>
<dbReference type="InterPro" id="IPR032630">
    <property type="entry name" value="P_typ_ATPase_c"/>
</dbReference>
<feature type="binding site" evidence="17">
    <location>
        <position position="1078"/>
    </location>
    <ligand>
        <name>ATP</name>
        <dbReference type="ChEBI" id="CHEBI:30616"/>
    </ligand>
</feature>
<feature type="compositionally biased region" description="Acidic residues" evidence="20">
    <location>
        <begin position="18"/>
        <end position="30"/>
    </location>
</feature>
<proteinExistence type="inferred from homology"/>
<keyword evidence="5 19" id="KW-0812">Transmembrane</keyword>
<feature type="binding site" evidence="17">
    <location>
        <position position="778"/>
    </location>
    <ligand>
        <name>ATP</name>
        <dbReference type="ChEBI" id="CHEBI:30616"/>
    </ligand>
</feature>
<evidence type="ECO:0000256" key="19">
    <source>
        <dbReference type="RuleBase" id="RU362033"/>
    </source>
</evidence>
<evidence type="ECO:0000256" key="3">
    <source>
        <dbReference type="ARBA" id="ARBA00008109"/>
    </source>
</evidence>
<feature type="transmembrane region" description="Helical" evidence="19">
    <location>
        <begin position="1132"/>
        <end position="1153"/>
    </location>
</feature>
<dbReference type="Proteomes" id="UP000091956">
    <property type="component" value="Unassembled WGS sequence"/>
</dbReference>
<comment type="similarity">
    <text evidence="3 19">Belongs to the cation transport ATPase (P-type) (TC 3.A.3) family. Type IV subfamily.</text>
</comment>
<comment type="subcellular location">
    <subcellularLocation>
        <location evidence="2">Endosome membrane</location>
        <topology evidence="2">Multi-pass membrane protein</topology>
    </subcellularLocation>
    <subcellularLocation>
        <location evidence="19">Membrane</location>
        <topology evidence="19">Multi-pass membrane protein</topology>
    </subcellularLocation>
</comment>
<keyword evidence="24" id="KW-1185">Reference proteome</keyword>
<feature type="compositionally biased region" description="Basic and acidic residues" evidence="20">
    <location>
        <begin position="50"/>
        <end position="63"/>
    </location>
</feature>
<evidence type="ECO:0000256" key="14">
    <source>
        <dbReference type="ARBA" id="ARBA00034036"/>
    </source>
</evidence>
<reference evidence="24" key="2">
    <citation type="journal article" date="2018" name="Nat. Commun.">
        <title>Extreme sensitivity to ultraviolet light in the fungal pathogen causing white-nose syndrome of bats.</title>
        <authorList>
            <person name="Palmer J.M."/>
            <person name="Drees K.P."/>
            <person name="Foster J.T."/>
            <person name="Lindner D.L."/>
        </authorList>
    </citation>
    <scope>NUCLEOTIDE SEQUENCE [LARGE SCALE GENOMIC DNA]</scope>
    <source>
        <strain evidence="24">UAMH 10579</strain>
    </source>
</reference>
<feature type="binding site" evidence="17">
    <location>
        <position position="968"/>
    </location>
    <ligand>
        <name>ATP</name>
        <dbReference type="ChEBI" id="CHEBI:30616"/>
    </ligand>
</feature>
<dbReference type="NCBIfam" id="TIGR01494">
    <property type="entry name" value="ATPase_P-type"/>
    <property type="match status" value="2"/>
</dbReference>
<dbReference type="PROSITE" id="PS00154">
    <property type="entry name" value="ATPASE_E1_E2"/>
    <property type="match status" value="1"/>
</dbReference>
<feature type="binding site" evidence="17">
    <location>
        <position position="969"/>
    </location>
    <ligand>
        <name>ATP</name>
        <dbReference type="ChEBI" id="CHEBI:30616"/>
    </ligand>
</feature>
<feature type="transmembrane region" description="Helical" evidence="19">
    <location>
        <begin position="1302"/>
        <end position="1319"/>
    </location>
</feature>
<evidence type="ECO:0000256" key="20">
    <source>
        <dbReference type="SAM" id="MobiDB-lite"/>
    </source>
</evidence>
<sequence length="1338" mass="147335">MSSSTHYSKPNAQSPPAEDSDSDLDIDLQELDPITTSNPSNGLAPAASRRSHEEIRAHQERKGHIALRNLRMGGLRGTGARHRRYGELGRGRDGEDSGAHDDQGGDGGWNTDNSATNEDDAPLLQGSKRRRSRPSLDAYRSTVSRMGSRFRMPSFLQSPSRPEEADDDENPEGEHDPASSRIVAVGGSQAAKFPPNAVSNAKYTPWSFLPVTLYNEFSFFFNMYFLLVALSQAIPALRIGYLSTYIVPLVFVLAITLGKEAFDDIDRRRRDNEANSEGYTVLRFDAAGYDNGGMSSRRRAPQSARKASKKSRRRDRLGDIREEEEAVESDGILSPSEPSATYVEVVKKSRDLRVGDVLKLGKDQRVPADVVILQSYTHDSSAGDGADDQPDVTNETEDLLGDSVSTSRVEQTSPAENAPSAGGDGIGETFIRTDQLDGETDWKLRLGSPLTQSLAVSEFVRLRVTAGKPDKKVNEFIGTVELEPKSHGWGSRQSIDKSQGALSNVTEGADGENSDGSKTASLSIDNTAWANTVLASNAVTLAVIVYTGSQTRSALSTSQSRSKTGLLEYEINSLVKILCALTVTLSIVLVAFEAVGHTVTGKWYVKIVRFLVLFSTIVPISLRVNLDMGKSVYSWYIQRDKGIEGTVVRTSTIPEELGRIEYLLSDKTGTLTQNEMEMKKIHVGTVSYANDAMDEVASYIKQGFSIPTSGNNGATLITPSSTYVATATNATATRTRREIGSRVRDVVLALALCHNVTPTMDEENGETVTTYQASSPDEIAIVKWTEAVGLRLLHRDRKGMLLQSVDTGRSVVRVKILDIFPFTSEGKRMGVIVQFYEGNESTPRSDLEAGEIWFYQKGADTVMGNIVAANDWLDEETANMAREGLRTLVVGRKRLSAQQYKEFAAKHREASIEIQGRDAGIARVVSQYLERDLELLGVTGVEDKLQKDVKASLELLRNAGIKIWMLTGDKVETARCVAVSSKLVARGQYVHTVAQLKRKDNAQDHLDFLHSKLDACLLIDGESLALFLRYFRDDFISLAVRLPTVVACRCSPTQKADVAKLIREYTKKRVCCIGDGGNDVSMIQAADVGVGIVGKEGRQASLAADFSIEQFCHLTKLLVWHGRNSYKRSAKLAQFVIHRGLIVAVCQTMYSIALKFEPEGLYIDWLMVGYATVYTMAPVFSLVLDRDVDEDLANLYPELYKELTSGASLSYRTFFMWVGVSIYQGCIIQGLSQILTEVEGNRMVAVSFTCVVVNELCMVAMEITTWHWVMVVCLVGTSLAYVASVPFLGGYFDLGYMMTLGFYWRVAAICAVSLIPWYAGKLIRRRIKPPSYRKVQGI</sequence>
<feature type="binding site" evidence="17">
    <location>
        <position position="668"/>
    </location>
    <ligand>
        <name>ATP</name>
        <dbReference type="ChEBI" id="CHEBI:30616"/>
    </ligand>
</feature>
<evidence type="ECO:0000313" key="23">
    <source>
        <dbReference type="EMBL" id="OBT92720.1"/>
    </source>
</evidence>
<dbReference type="InterPro" id="IPR032631">
    <property type="entry name" value="P-type_ATPase_N"/>
</dbReference>
<dbReference type="Pfam" id="PF00702">
    <property type="entry name" value="Hydrolase"/>
    <property type="match status" value="1"/>
</dbReference>
<dbReference type="GeneID" id="28843113"/>
<feature type="binding site" evidence="18">
    <location>
        <position position="1075"/>
    </location>
    <ligand>
        <name>Mg(2+)</name>
        <dbReference type="ChEBI" id="CHEBI:18420"/>
    </ligand>
</feature>
<evidence type="ECO:0000256" key="9">
    <source>
        <dbReference type="ARBA" id="ARBA00022842"/>
    </source>
</evidence>
<dbReference type="GO" id="GO:0010008">
    <property type="term" value="C:endosome membrane"/>
    <property type="evidence" value="ECO:0007669"/>
    <property type="project" value="UniProtKB-SubCell"/>
</dbReference>
<dbReference type="GO" id="GO:0140326">
    <property type="term" value="F:ATPase-coupled intramembrane lipid transporter activity"/>
    <property type="evidence" value="ECO:0007669"/>
    <property type="project" value="UniProtKB-EC"/>
</dbReference>
<dbReference type="InterPro" id="IPR036412">
    <property type="entry name" value="HAD-like_sf"/>
</dbReference>
<feature type="domain" description="P-type ATPase C-terminal" evidence="22">
    <location>
        <begin position="1102"/>
        <end position="1329"/>
    </location>
</feature>
<feature type="active site" description="4-aspartylphosphate intermediate" evidence="16">
    <location>
        <position position="666"/>
    </location>
</feature>
<dbReference type="GO" id="GO:0016887">
    <property type="term" value="F:ATP hydrolysis activity"/>
    <property type="evidence" value="ECO:0007669"/>
    <property type="project" value="InterPro"/>
</dbReference>
<dbReference type="OrthoDB" id="377733at2759"/>
<dbReference type="SUPFAM" id="SSF81653">
    <property type="entry name" value="Calcium ATPase, transduction domain A"/>
    <property type="match status" value="1"/>
</dbReference>
<dbReference type="FunFam" id="3.40.50.1000:FF:000009">
    <property type="entry name" value="Phospholipid-transporting ATPase"/>
    <property type="match status" value="1"/>
</dbReference>
<feature type="compositionally biased region" description="Polar residues" evidence="20">
    <location>
        <begin position="403"/>
        <end position="415"/>
    </location>
</feature>
<evidence type="ECO:0000256" key="10">
    <source>
        <dbReference type="ARBA" id="ARBA00022967"/>
    </source>
</evidence>
<evidence type="ECO:0000256" key="8">
    <source>
        <dbReference type="ARBA" id="ARBA00022840"/>
    </source>
</evidence>
<dbReference type="InterPro" id="IPR044492">
    <property type="entry name" value="P_typ_ATPase_HD_dom"/>
</dbReference>
<gene>
    <name evidence="23" type="primary">NEO1</name>
    <name evidence="23" type="ORF">VE01_09727</name>
</gene>
<evidence type="ECO:0000259" key="22">
    <source>
        <dbReference type="Pfam" id="PF16212"/>
    </source>
</evidence>
<feature type="binding site" evidence="17">
    <location>
        <position position="666"/>
    </location>
    <ligand>
        <name>ATP</name>
        <dbReference type="ChEBI" id="CHEBI:30616"/>
    </ligand>
</feature>
<comment type="cofactor">
    <cofactor evidence="1 18">
        <name>Mg(2+)</name>
        <dbReference type="ChEBI" id="CHEBI:18420"/>
    </cofactor>
</comment>
<keyword evidence="7 17" id="KW-0547">Nucleotide-binding</keyword>
<feature type="domain" description="P-type ATPase N-terminal" evidence="21">
    <location>
        <begin position="190"/>
        <end position="242"/>
    </location>
</feature>
<keyword evidence="8 17" id="KW-0067">ATP-binding</keyword>
<dbReference type="Pfam" id="PF16209">
    <property type="entry name" value="PhoLip_ATPase_N"/>
    <property type="match status" value="1"/>
</dbReference>
<feature type="compositionally biased region" description="Basic residues" evidence="20">
    <location>
        <begin position="296"/>
        <end position="315"/>
    </location>
</feature>
<dbReference type="GO" id="GO:0005886">
    <property type="term" value="C:plasma membrane"/>
    <property type="evidence" value="ECO:0007669"/>
    <property type="project" value="TreeGrafter"/>
</dbReference>
<evidence type="ECO:0000256" key="4">
    <source>
        <dbReference type="ARBA" id="ARBA00022448"/>
    </source>
</evidence>
<evidence type="ECO:0000256" key="17">
    <source>
        <dbReference type="PIRSR" id="PIRSR606539-2"/>
    </source>
</evidence>
<dbReference type="InterPro" id="IPR023299">
    <property type="entry name" value="ATPase_P-typ_cyto_dom_N"/>
</dbReference>
<feature type="binding site" evidence="18">
    <location>
        <position position="1079"/>
    </location>
    <ligand>
        <name>Mg(2+)</name>
        <dbReference type="ChEBI" id="CHEBI:18420"/>
    </ligand>
</feature>
<dbReference type="InterPro" id="IPR023298">
    <property type="entry name" value="ATPase_P-typ_TM_dom_sf"/>
</dbReference>
<dbReference type="SUPFAM" id="SSF56784">
    <property type="entry name" value="HAD-like"/>
    <property type="match status" value="1"/>
</dbReference>
<comment type="catalytic activity">
    <reaction evidence="14 19">
        <text>ATP + H2O + phospholipidSide 1 = ADP + phosphate + phospholipidSide 2.</text>
        <dbReference type="EC" id="7.6.2.1"/>
    </reaction>
</comment>
<dbReference type="GO" id="GO:0000287">
    <property type="term" value="F:magnesium ion binding"/>
    <property type="evidence" value="ECO:0007669"/>
    <property type="project" value="UniProtKB-UniRule"/>
</dbReference>
<feature type="binding site" evidence="18">
    <location>
        <position position="668"/>
    </location>
    <ligand>
        <name>Mg(2+)</name>
        <dbReference type="ChEBI" id="CHEBI:18420"/>
    </ligand>
</feature>
<dbReference type="GO" id="GO:0005524">
    <property type="term" value="F:ATP binding"/>
    <property type="evidence" value="ECO:0007669"/>
    <property type="project" value="UniProtKB-UniRule"/>
</dbReference>
<feature type="transmembrane region" description="Helical" evidence="19">
    <location>
        <begin position="206"/>
        <end position="227"/>
    </location>
</feature>
<feature type="compositionally biased region" description="Polar residues" evidence="20">
    <location>
        <begin position="491"/>
        <end position="506"/>
    </location>
</feature>
<feature type="transmembrane region" description="Helical" evidence="19">
    <location>
        <begin position="1165"/>
        <end position="1184"/>
    </location>
</feature>
<dbReference type="InterPro" id="IPR018303">
    <property type="entry name" value="ATPase_P-typ_P_site"/>
</dbReference>
<keyword evidence="4" id="KW-0813">Transport</keyword>
<dbReference type="GO" id="GO:0006897">
    <property type="term" value="P:endocytosis"/>
    <property type="evidence" value="ECO:0007669"/>
    <property type="project" value="TreeGrafter"/>
</dbReference>
<evidence type="ECO:0000256" key="11">
    <source>
        <dbReference type="ARBA" id="ARBA00022989"/>
    </source>
</evidence>
<evidence type="ECO:0000256" key="16">
    <source>
        <dbReference type="PIRSR" id="PIRSR606539-1"/>
    </source>
</evidence>
<evidence type="ECO:0000256" key="18">
    <source>
        <dbReference type="PIRSR" id="PIRSR606539-3"/>
    </source>
</evidence>
<dbReference type="PANTHER" id="PTHR24092">
    <property type="entry name" value="PROBABLE PHOSPHOLIPID-TRANSPORTING ATPASE"/>
    <property type="match status" value="1"/>
</dbReference>
<dbReference type="EC" id="7.6.2.1" evidence="19"/>
<feature type="binding site" evidence="17">
    <location>
        <position position="886"/>
    </location>
    <ligand>
        <name>ATP</name>
        <dbReference type="ChEBI" id="CHEBI:30616"/>
    </ligand>
</feature>
<reference evidence="23 24" key="1">
    <citation type="submission" date="2016-03" db="EMBL/GenBank/DDBJ databases">
        <title>Comparative genomics of Pseudogymnoascus destructans, the fungus causing white-nose syndrome of bats.</title>
        <authorList>
            <person name="Palmer J.M."/>
            <person name="Drees K.P."/>
            <person name="Foster J.T."/>
            <person name="Lindner D.L."/>
        </authorList>
    </citation>
    <scope>NUCLEOTIDE SEQUENCE [LARGE SCALE GENOMIC DNA]</scope>
    <source>
        <strain evidence="23 24">UAMH 10579</strain>
    </source>
</reference>
<feature type="transmembrane region" description="Helical" evidence="19">
    <location>
        <begin position="1214"/>
        <end position="1231"/>
    </location>
</feature>
<dbReference type="RefSeq" id="XP_018126453.1">
    <property type="nucleotide sequence ID" value="XM_018279138.2"/>
</dbReference>
<feature type="region of interest" description="Disordered" evidence="20">
    <location>
        <begin position="1"/>
        <end position="179"/>
    </location>
</feature>
<dbReference type="GO" id="GO:0006890">
    <property type="term" value="P:retrograde vesicle-mediated transport, Golgi to endoplasmic reticulum"/>
    <property type="evidence" value="ECO:0007669"/>
    <property type="project" value="TreeGrafter"/>
</dbReference>
<feature type="binding site" evidence="17">
    <location>
        <position position="857"/>
    </location>
    <ligand>
        <name>ATP</name>
        <dbReference type="ChEBI" id="CHEBI:30616"/>
    </ligand>
</feature>
<protein>
    <recommendedName>
        <fullName evidence="19">Phospholipid-transporting ATPase</fullName>
        <ecNumber evidence="19">7.6.2.1</ecNumber>
    </recommendedName>
</protein>
<feature type="compositionally biased region" description="Acidic residues" evidence="20">
    <location>
        <begin position="385"/>
        <end position="397"/>
    </location>
</feature>
<feature type="binding site" evidence="17">
    <location>
        <position position="1049"/>
    </location>
    <ligand>
        <name>ATP</name>
        <dbReference type="ChEBI" id="CHEBI:30616"/>
    </ligand>
</feature>
<dbReference type="GO" id="GO:0005802">
    <property type="term" value="C:trans-Golgi network"/>
    <property type="evidence" value="ECO:0007669"/>
    <property type="project" value="TreeGrafter"/>
</dbReference>
<dbReference type="InterPro" id="IPR006539">
    <property type="entry name" value="P-type_ATPase_IV"/>
</dbReference>
<feature type="compositionally biased region" description="Polar residues" evidence="20">
    <location>
        <begin position="1"/>
        <end position="14"/>
    </location>
</feature>
<keyword evidence="13 19" id="KW-0472">Membrane</keyword>
<feature type="region of interest" description="Disordered" evidence="20">
    <location>
        <begin position="292"/>
        <end position="335"/>
    </location>
</feature>
<feature type="compositionally biased region" description="Basic and acidic residues" evidence="20">
    <location>
        <begin position="85"/>
        <end position="103"/>
    </location>
</feature>
<dbReference type="SFLD" id="SFLDG00002">
    <property type="entry name" value="C1.7:_P-type_atpase_like"/>
    <property type="match status" value="1"/>
</dbReference>
<evidence type="ECO:0000256" key="13">
    <source>
        <dbReference type="ARBA" id="ARBA00023136"/>
    </source>
</evidence>
<dbReference type="STRING" id="342668.A0A1B8GA62"/>
<comment type="catalytic activity">
    <reaction evidence="15">
        <text>a 1,2-diacyl-sn-glycero-3-phosphoethanolamine(out) + ATP + H2O = a 1,2-diacyl-sn-glycero-3-phosphoethanolamine(in) + ADP + phosphate + H(+)</text>
        <dbReference type="Rhea" id="RHEA:66132"/>
        <dbReference type="ChEBI" id="CHEBI:15377"/>
        <dbReference type="ChEBI" id="CHEBI:15378"/>
        <dbReference type="ChEBI" id="CHEBI:30616"/>
        <dbReference type="ChEBI" id="CHEBI:43474"/>
        <dbReference type="ChEBI" id="CHEBI:64612"/>
        <dbReference type="ChEBI" id="CHEBI:456216"/>
    </reaction>
    <physiologicalReaction direction="left-to-right" evidence="15">
        <dbReference type="Rhea" id="RHEA:66133"/>
    </physiologicalReaction>
</comment>
<dbReference type="SUPFAM" id="SSF81665">
    <property type="entry name" value="Calcium ATPase, transmembrane domain M"/>
    <property type="match status" value="1"/>
</dbReference>
<feature type="region of interest" description="Disordered" evidence="20">
    <location>
        <begin position="485"/>
        <end position="517"/>
    </location>
</feature>
<keyword evidence="9 18" id="KW-0460">Magnesium</keyword>
<evidence type="ECO:0000256" key="7">
    <source>
        <dbReference type="ARBA" id="ARBA00022741"/>
    </source>
</evidence>
<evidence type="ECO:0000313" key="24">
    <source>
        <dbReference type="Proteomes" id="UP000091956"/>
    </source>
</evidence>
<keyword evidence="6 18" id="KW-0479">Metal-binding</keyword>
<dbReference type="SFLD" id="SFLDF00027">
    <property type="entry name" value="p-type_atpase"/>
    <property type="match status" value="1"/>
</dbReference>
<dbReference type="PRINTS" id="PR00119">
    <property type="entry name" value="CATATPASE"/>
</dbReference>
<feature type="binding site" evidence="17">
    <location>
        <position position="967"/>
    </location>
    <ligand>
        <name>ATP</name>
        <dbReference type="ChEBI" id="CHEBI:30616"/>
    </ligand>
</feature>
<feature type="region of interest" description="Disordered" evidence="20">
    <location>
        <begin position="378"/>
        <end position="397"/>
    </location>
</feature>
<evidence type="ECO:0000256" key="15">
    <source>
        <dbReference type="ARBA" id="ARBA00049128"/>
    </source>
</evidence>
<dbReference type="Gene3D" id="2.70.150.10">
    <property type="entry name" value="Calcium-transporting ATPase, cytoplasmic transduction domain A"/>
    <property type="match status" value="1"/>
</dbReference>
<feature type="transmembrane region" description="Helical" evidence="19">
    <location>
        <begin position="239"/>
        <end position="258"/>
    </location>
</feature>
<name>A0A1B8GA62_9PEZI</name>